<dbReference type="RefSeq" id="WP_171626868.1">
    <property type="nucleotide sequence ID" value="NZ_JABBPG010000006.1"/>
</dbReference>
<gene>
    <name evidence="2" type="ORF">HG263_14840</name>
</gene>
<evidence type="ECO:0000313" key="2">
    <source>
        <dbReference type="EMBL" id="NOU51812.1"/>
    </source>
</evidence>
<name>A0A849VEJ0_9GAMM</name>
<accession>A0A849VEJ0</accession>
<dbReference type="Proteomes" id="UP000586305">
    <property type="component" value="Unassembled WGS sequence"/>
</dbReference>
<evidence type="ECO:0000313" key="3">
    <source>
        <dbReference type="Proteomes" id="UP000586305"/>
    </source>
</evidence>
<dbReference type="InterPro" id="IPR045584">
    <property type="entry name" value="Pilin-like"/>
</dbReference>
<keyword evidence="1" id="KW-0812">Transmembrane</keyword>
<organism evidence="2 3">
    <name type="scientific">Pseudoalteromonas caenipelagi</name>
    <dbReference type="NCBI Taxonomy" id="2726988"/>
    <lineage>
        <taxon>Bacteria</taxon>
        <taxon>Pseudomonadati</taxon>
        <taxon>Pseudomonadota</taxon>
        <taxon>Gammaproteobacteria</taxon>
        <taxon>Alteromonadales</taxon>
        <taxon>Pseudoalteromonadaceae</taxon>
        <taxon>Pseudoalteromonas</taxon>
    </lineage>
</organism>
<evidence type="ECO:0000256" key="1">
    <source>
        <dbReference type="SAM" id="Phobius"/>
    </source>
</evidence>
<dbReference type="EMBL" id="JABBPG010000006">
    <property type="protein sequence ID" value="NOU51812.1"/>
    <property type="molecule type" value="Genomic_DNA"/>
</dbReference>
<keyword evidence="3" id="KW-1185">Reference proteome</keyword>
<dbReference type="Pfam" id="PF07963">
    <property type="entry name" value="N_methyl"/>
    <property type="match status" value="1"/>
</dbReference>
<protein>
    <submittedName>
        <fullName evidence="2">Type II secretion system protein</fullName>
    </submittedName>
</protein>
<keyword evidence="1" id="KW-0472">Membrane</keyword>
<dbReference type="NCBIfam" id="TIGR02532">
    <property type="entry name" value="IV_pilin_GFxxxE"/>
    <property type="match status" value="1"/>
</dbReference>
<dbReference type="AlphaFoldDB" id="A0A849VEJ0"/>
<dbReference type="InterPro" id="IPR012902">
    <property type="entry name" value="N_methyl_site"/>
</dbReference>
<feature type="transmembrane region" description="Helical" evidence="1">
    <location>
        <begin position="12"/>
        <end position="38"/>
    </location>
</feature>
<sequence>MMSRFKTNVGFSLIELMIVLAIMSVVMGLTGGLVINIFEKNKRHVELEKVRNLFKVYSYRAYYSGQDTQIQLIDGRAIISTQANSNQQIIEFDTLQFVADLYTIDTRFLVQPRSFGIFVHEQPRFYGIESVLMRDE</sequence>
<keyword evidence="1" id="KW-1133">Transmembrane helix</keyword>
<proteinExistence type="predicted"/>
<dbReference type="SUPFAM" id="SSF54523">
    <property type="entry name" value="Pili subunits"/>
    <property type="match status" value="1"/>
</dbReference>
<reference evidence="2 3" key="1">
    <citation type="submission" date="2020-04" db="EMBL/GenBank/DDBJ databases">
        <title>Pseudoalteromonas caenipelagi sp. nov., isolated from a tidal flat.</title>
        <authorList>
            <person name="Park S."/>
            <person name="Yoon J.-H."/>
        </authorList>
    </citation>
    <scope>NUCLEOTIDE SEQUENCE [LARGE SCALE GENOMIC DNA]</scope>
    <source>
        <strain evidence="2 3">JBTF-M23</strain>
    </source>
</reference>
<comment type="caution">
    <text evidence="2">The sequence shown here is derived from an EMBL/GenBank/DDBJ whole genome shotgun (WGS) entry which is preliminary data.</text>
</comment>